<feature type="compositionally biased region" description="Polar residues" evidence="1">
    <location>
        <begin position="18"/>
        <end position="31"/>
    </location>
</feature>
<protein>
    <submittedName>
        <fullName evidence="2">Uncharacterized protein</fullName>
    </submittedName>
</protein>
<feature type="compositionally biased region" description="Low complexity" evidence="1">
    <location>
        <begin position="297"/>
        <end position="308"/>
    </location>
</feature>
<accession>A0A9P6ZG43</accession>
<keyword evidence="3" id="KW-1185">Reference proteome</keyword>
<feature type="region of interest" description="Disordered" evidence="1">
    <location>
        <begin position="1"/>
        <end position="43"/>
    </location>
</feature>
<feature type="region of interest" description="Disordered" evidence="1">
    <location>
        <begin position="343"/>
        <end position="375"/>
    </location>
</feature>
<sequence length="375" mass="41324">MPGAGCPTSVPGAGMTKDQPSMSLKGQTETNLLLPLPSRPPPHQNLSLASVGGRVEPGESVYVSVMLQPMKDEPPLSLYLPPEGQTLEEEDEGHAEPLIPPVLPAEHAGGPSNYATLKNTESRPPPLCQNSLSTTQFKLHRLCNPSALPHHLHQNVYSTQLRYTSPELYSSGEETAGEEHFEVAEEWNWVNETVLDDGTEWADKGEDDKDDLLDLEYHPNYVNSNCYLVADICCRSSKRLIARRIRRWSSLHPHILHTARADITLYLFPSTHDIRNSSRGIAACRQASRARGTTLVESGLLPDGSDGSSESRESAEAGILERSGRPSVSCGRCFFFHTAYGQNGTPLQSPELSQGESQSPSRKKRRRDAHESDKR</sequence>
<comment type="caution">
    <text evidence="2">The sequence shown here is derived from an EMBL/GenBank/DDBJ whole genome shotgun (WGS) entry which is preliminary data.</text>
</comment>
<feature type="compositionally biased region" description="Polar residues" evidence="1">
    <location>
        <begin position="343"/>
        <end position="360"/>
    </location>
</feature>
<organism evidence="2 3">
    <name type="scientific">Suillus placidus</name>
    <dbReference type="NCBI Taxonomy" id="48579"/>
    <lineage>
        <taxon>Eukaryota</taxon>
        <taxon>Fungi</taxon>
        <taxon>Dikarya</taxon>
        <taxon>Basidiomycota</taxon>
        <taxon>Agaricomycotina</taxon>
        <taxon>Agaricomycetes</taxon>
        <taxon>Agaricomycetidae</taxon>
        <taxon>Boletales</taxon>
        <taxon>Suillineae</taxon>
        <taxon>Suillaceae</taxon>
        <taxon>Suillus</taxon>
    </lineage>
</organism>
<gene>
    <name evidence="2" type="ORF">EV702DRAFT_1204889</name>
</gene>
<feature type="region of interest" description="Disordered" evidence="1">
    <location>
        <begin position="295"/>
        <end position="326"/>
    </location>
</feature>
<evidence type="ECO:0000313" key="2">
    <source>
        <dbReference type="EMBL" id="KAG1764689.1"/>
    </source>
</evidence>
<reference evidence="2" key="1">
    <citation type="journal article" date="2020" name="New Phytol.">
        <title>Comparative genomics reveals dynamic genome evolution in host specialist ectomycorrhizal fungi.</title>
        <authorList>
            <person name="Lofgren L.A."/>
            <person name="Nguyen N.H."/>
            <person name="Vilgalys R."/>
            <person name="Ruytinx J."/>
            <person name="Liao H.L."/>
            <person name="Branco S."/>
            <person name="Kuo A."/>
            <person name="LaButti K."/>
            <person name="Lipzen A."/>
            <person name="Andreopoulos W."/>
            <person name="Pangilinan J."/>
            <person name="Riley R."/>
            <person name="Hundley H."/>
            <person name="Na H."/>
            <person name="Barry K."/>
            <person name="Grigoriev I.V."/>
            <person name="Stajich J.E."/>
            <person name="Kennedy P.G."/>
        </authorList>
    </citation>
    <scope>NUCLEOTIDE SEQUENCE</scope>
    <source>
        <strain evidence="2">DOB743</strain>
    </source>
</reference>
<dbReference type="EMBL" id="JABBWD010000120">
    <property type="protein sequence ID" value="KAG1764689.1"/>
    <property type="molecule type" value="Genomic_DNA"/>
</dbReference>
<dbReference type="Proteomes" id="UP000714275">
    <property type="component" value="Unassembled WGS sequence"/>
</dbReference>
<dbReference type="AlphaFoldDB" id="A0A9P6ZG43"/>
<evidence type="ECO:0000256" key="1">
    <source>
        <dbReference type="SAM" id="MobiDB-lite"/>
    </source>
</evidence>
<evidence type="ECO:0000313" key="3">
    <source>
        <dbReference type="Proteomes" id="UP000714275"/>
    </source>
</evidence>
<dbReference type="OrthoDB" id="10524033at2759"/>
<proteinExistence type="predicted"/>
<name>A0A9P6ZG43_9AGAM</name>